<evidence type="ECO:0000256" key="7">
    <source>
        <dbReference type="PROSITE-ProRule" id="PRU00288"/>
    </source>
</evidence>
<keyword evidence="2 8" id="KW-0479">Metal-binding</keyword>
<dbReference type="SUPFAM" id="SSF103657">
    <property type="entry name" value="BAR/IMD domain-like"/>
    <property type="match status" value="1"/>
</dbReference>
<dbReference type="PANTHER" id="PTHR23180:SF197">
    <property type="entry name" value="ARF-GAP WITH COILED-COIL, ANK REPEAT AND PH DOMAIN-CONTAINING PROTEIN 1"/>
    <property type="match status" value="1"/>
</dbReference>
<evidence type="ECO:0000256" key="2">
    <source>
        <dbReference type="ARBA" id="ARBA00022723"/>
    </source>
</evidence>
<evidence type="ECO:0000259" key="10">
    <source>
        <dbReference type="PROSITE" id="PS50003"/>
    </source>
</evidence>
<protein>
    <recommendedName>
        <fullName evidence="8">Arf-GAP with coiled-coil, ANK repeat and PH domain-containing protein</fullName>
        <shortName evidence="8">Cnt-b</shortName>
    </recommendedName>
    <alternativeName>
        <fullName evidence="8">Centaurin-beta</fullName>
    </alternativeName>
</protein>
<evidence type="ECO:0000256" key="3">
    <source>
        <dbReference type="ARBA" id="ARBA00022771"/>
    </source>
</evidence>
<evidence type="ECO:0000313" key="12">
    <source>
        <dbReference type="Ensembl" id="ENSSSCP00070035660.1"/>
    </source>
</evidence>
<dbReference type="Proteomes" id="UP000314985">
    <property type="component" value="Chromosome 12"/>
</dbReference>
<comment type="subcellular location">
    <subcellularLocation>
        <location evidence="1 8">Endosome membrane</location>
        <topology evidence="1 8">Peripheral membrane protein</topology>
    </subcellularLocation>
</comment>
<feature type="region of interest" description="Disordered" evidence="9">
    <location>
        <begin position="366"/>
        <end position="389"/>
    </location>
</feature>
<dbReference type="FunFam" id="2.30.29.30:FF:000026">
    <property type="entry name" value="Arf-GAP with coiled-coil, ANK repeat and PH domain-containing protein 2"/>
    <property type="match status" value="1"/>
</dbReference>
<dbReference type="Pfam" id="PF16746">
    <property type="entry name" value="BAR_3"/>
    <property type="match status" value="1"/>
</dbReference>
<dbReference type="InterPro" id="IPR045258">
    <property type="entry name" value="ACAP1/2/3-like"/>
</dbReference>
<dbReference type="Pfam" id="PF00169">
    <property type="entry name" value="PH"/>
    <property type="match status" value="1"/>
</dbReference>
<proteinExistence type="predicted"/>
<dbReference type="PROSITE" id="PS50003">
    <property type="entry name" value="PH_DOMAIN"/>
    <property type="match status" value="1"/>
</dbReference>
<keyword evidence="8" id="KW-0343">GTPase activation</keyword>
<dbReference type="GO" id="GO:0010008">
    <property type="term" value="C:endosome membrane"/>
    <property type="evidence" value="ECO:0007669"/>
    <property type="project" value="UniProtKB-SubCell"/>
</dbReference>
<feature type="compositionally biased region" description="Pro residues" evidence="9">
    <location>
        <begin position="568"/>
        <end position="577"/>
    </location>
</feature>
<dbReference type="InterPro" id="IPR002110">
    <property type="entry name" value="Ankyrin_rpt"/>
</dbReference>
<dbReference type="InterPro" id="IPR027267">
    <property type="entry name" value="AH/BAR_dom_sf"/>
</dbReference>
<comment type="activity regulation">
    <text evidence="8">GAP activity stimulated by phosphatidylinositol 4,5-bisphosphate (PIP2) and phosphatidic acid.</text>
</comment>
<dbReference type="Ensembl" id="ENSSSCT00070042414.1">
    <property type="protein sequence ID" value="ENSSSCP00070035660.1"/>
    <property type="gene ID" value="ENSSSCG00070021341.1"/>
</dbReference>
<keyword evidence="8" id="KW-0967">Endosome</keyword>
<keyword evidence="5 6" id="KW-0040">ANK repeat</keyword>
<dbReference type="Pfam" id="PF01412">
    <property type="entry name" value="ArfGap"/>
    <property type="match status" value="1"/>
</dbReference>
<dbReference type="InterPro" id="IPR037278">
    <property type="entry name" value="ARFGAP/RecO"/>
</dbReference>
<dbReference type="PANTHER" id="PTHR23180">
    <property type="entry name" value="CENTAURIN/ARF"/>
    <property type="match status" value="1"/>
</dbReference>
<name>A0A4X1V2U5_PIG</name>
<dbReference type="CDD" id="cd13250">
    <property type="entry name" value="PH_ACAP"/>
    <property type="match status" value="1"/>
</dbReference>
<dbReference type="InterPro" id="IPR011993">
    <property type="entry name" value="PH-like_dom_sf"/>
</dbReference>
<organism evidence="12 13">
    <name type="scientific">Sus scrofa</name>
    <name type="common">Pig</name>
    <dbReference type="NCBI Taxonomy" id="9823"/>
    <lineage>
        <taxon>Eukaryota</taxon>
        <taxon>Metazoa</taxon>
        <taxon>Chordata</taxon>
        <taxon>Craniata</taxon>
        <taxon>Vertebrata</taxon>
        <taxon>Euteleostomi</taxon>
        <taxon>Mammalia</taxon>
        <taxon>Eutheria</taxon>
        <taxon>Laurasiatheria</taxon>
        <taxon>Artiodactyla</taxon>
        <taxon>Suina</taxon>
        <taxon>Suidae</taxon>
        <taxon>Sus</taxon>
    </lineage>
</organism>
<dbReference type="InterPro" id="IPR038508">
    <property type="entry name" value="ArfGAP_dom_sf"/>
</dbReference>
<evidence type="ECO:0000256" key="5">
    <source>
        <dbReference type="ARBA" id="ARBA00023043"/>
    </source>
</evidence>
<feature type="domain" description="Arf-GAP" evidence="11">
    <location>
        <begin position="448"/>
        <end position="558"/>
    </location>
</feature>
<dbReference type="Pfam" id="PF12796">
    <property type="entry name" value="Ank_2"/>
    <property type="match status" value="1"/>
</dbReference>
<dbReference type="Gene3D" id="2.30.29.30">
    <property type="entry name" value="Pleckstrin-homology domain (PH domain)/Phosphotyrosine-binding domain (PTB)"/>
    <property type="match status" value="1"/>
</dbReference>
<dbReference type="SUPFAM" id="SSF50729">
    <property type="entry name" value="PH domain-like"/>
    <property type="match status" value="1"/>
</dbReference>
<dbReference type="Gene3D" id="1.20.1270.60">
    <property type="entry name" value="Arfaptin homology (AH) domain/BAR domain"/>
    <property type="match status" value="1"/>
</dbReference>
<dbReference type="SMART" id="SM00248">
    <property type="entry name" value="ANK"/>
    <property type="match status" value="3"/>
</dbReference>
<keyword evidence="8" id="KW-0677">Repeat</keyword>
<dbReference type="SMART" id="SM00233">
    <property type="entry name" value="PH"/>
    <property type="match status" value="1"/>
</dbReference>
<evidence type="ECO:0000256" key="9">
    <source>
        <dbReference type="SAM" id="MobiDB-lite"/>
    </source>
</evidence>
<dbReference type="InterPro" id="IPR036770">
    <property type="entry name" value="Ankyrin_rpt-contain_sf"/>
</dbReference>
<dbReference type="Gene3D" id="1.25.40.20">
    <property type="entry name" value="Ankyrin repeat-containing domain"/>
    <property type="match status" value="1"/>
</dbReference>
<evidence type="ECO:0000256" key="1">
    <source>
        <dbReference type="ARBA" id="ARBA00004481"/>
    </source>
</evidence>
<comment type="domain">
    <text evidence="8">PH domain binds phospholipids including phosphatidic acid, phosphatidylinositol 3-phosphate, phosphatidylinositol 3,5-bisphosphate (PIP2) and phosphatidylinositol 3,4,5-trisphosphate (PIP3). May mediate protein binding to PIP2 or PIP3 containing membranes.</text>
</comment>
<feature type="region of interest" description="Disordered" evidence="9">
    <location>
        <begin position="556"/>
        <end position="602"/>
    </location>
</feature>
<evidence type="ECO:0000256" key="6">
    <source>
        <dbReference type="PROSITE-ProRule" id="PRU00023"/>
    </source>
</evidence>
<feature type="repeat" description="ANK" evidence="6">
    <location>
        <begin position="638"/>
        <end position="670"/>
    </location>
</feature>
<dbReference type="FunFam" id="1.20.1270.60:FF:000062">
    <property type="entry name" value="Arf-GAP with coiled-coil, ANK repeat and PH domain-containing protein 1"/>
    <property type="match status" value="1"/>
</dbReference>
<sequence>MTVKLDFEECLKDSPRFRASVELVEAEVSELETRLEKLLKLGNGLLESGRHYLAASRAFIVGICDLAHLGPPEPMMAECLDKFTQSLSHKLDSHAELLDTTHQTLQQQIQTLVKEGLRGFREARRDFWRGAESLEAALAHNAEVPRRRAQEAEEAGAALKVARAGYRGRALDYALQINVIEDKRKFDIMEFVLRLVEAQATHFQQGHEELSRLAQYRKELGGQLHRLVLNSAREKRDMEQRHVLLKQKELGGEEPEPSLKEGPGGLVMEGHLFKRASNAFKTWSRRWFTIQSNQLVYQKKYKDPVTVVVDDLRLCTVKLCPDSERRFCFEVVSPSKSCLLQADSERLLQLWVSAVQSSIATAFSQARLDDSPRGPGQVPGGTGPSCSGEMRWPFPEASGPLFPPLSPPELRTSGCGLCCHPGLWRDGQGKGAWWGQPRGSTGAERGRQCPVLRLPGASPEWASINLGVTLCIQCSGIHRSLGVHFSKVRSLTLDSWEPELVKLMCELGNVVMNQIYEARVEAMAVKKPGPSCSRQEKEAWIHAKYVEKKFLTKLPEIRGRRGGRGPPRGQPPVPPKPGNIRPRPGSFRSKPEPPSEDLGSLHPGALLFRAAGHPPSLPTMADALAHGADVNWVNASQENATPLIQATAANSLLACEFLLQNGASVNQADNQGRGPLHHATILGHTGLACLFLKRGADLGARDSEGRDPLTIAVEKANADIVTLLRLAKMREADAAQGQAGKVPPIPAPTRHCNSGLLVAGDLSPTPCAQLLWLITLFSQQIWMGHILRARSLKQSKE</sequence>
<dbReference type="AlphaFoldDB" id="A0A4X1V2U5"/>
<dbReference type="Gene3D" id="1.10.220.150">
    <property type="entry name" value="Arf GTPase activating protein"/>
    <property type="match status" value="1"/>
</dbReference>
<dbReference type="InterPro" id="IPR001164">
    <property type="entry name" value="ArfGAP_dom"/>
</dbReference>
<evidence type="ECO:0000259" key="11">
    <source>
        <dbReference type="PROSITE" id="PS50115"/>
    </source>
</evidence>
<reference evidence="12 13" key="1">
    <citation type="submission" date="2017-08" db="EMBL/GenBank/DDBJ databases">
        <title>USMARCv1.0.</title>
        <authorList>
            <person name="Hannum G.I."/>
            <person name="Koren S."/>
            <person name="Schroeder S.G."/>
            <person name="Chin S.C."/>
            <person name="Nonneman D.J."/>
            <person name="Becker S.A."/>
            <person name="Rosen B.D."/>
            <person name="Bickhart D.M."/>
            <person name="Putnam N.H."/>
            <person name="Green R.E."/>
            <person name="Tuggle C.K."/>
            <person name="Liu H."/>
            <person name="Rohrer G.A."/>
            <person name="Warr A."/>
            <person name="Hall R."/>
            <person name="Kim K."/>
            <person name="Hume D.A."/>
            <person name="Talbot R."/>
            <person name="Chow W."/>
            <person name="Howe K."/>
            <person name="Schwartz A.S."/>
            <person name="Watson M."/>
            <person name="Archibald A.L."/>
            <person name="Phillippy A.M."/>
            <person name="Smith T.P.L."/>
        </authorList>
    </citation>
    <scope>NUCLEOTIDE SEQUENCE [LARGE SCALE GENOMIC DNA]</scope>
</reference>
<evidence type="ECO:0000256" key="8">
    <source>
        <dbReference type="RuleBase" id="RU369028"/>
    </source>
</evidence>
<keyword evidence="4 8" id="KW-0862">Zinc</keyword>
<dbReference type="InterPro" id="IPR004148">
    <property type="entry name" value="BAR_dom"/>
</dbReference>
<dbReference type="PRINTS" id="PR00405">
    <property type="entry name" value="REVINTRACTNG"/>
</dbReference>
<comment type="domain">
    <text evidence="8">The BAR domain mediates homodimerization, it can neither bind membrane nor impart curvature, but instead requires the neighboring PH domain to achieve these functions.</text>
</comment>
<comment type="function">
    <text evidence="8">GTPase-activating protein for the ADP ribosylation factor family.</text>
</comment>
<dbReference type="PROSITE" id="PS50297">
    <property type="entry name" value="ANK_REP_REGION"/>
    <property type="match status" value="1"/>
</dbReference>
<evidence type="ECO:0000313" key="13">
    <source>
        <dbReference type="Proteomes" id="UP000314985"/>
    </source>
</evidence>
<dbReference type="InterPro" id="IPR001849">
    <property type="entry name" value="PH_domain"/>
</dbReference>
<dbReference type="PROSITE" id="PS50115">
    <property type="entry name" value="ARFGAP"/>
    <property type="match status" value="1"/>
</dbReference>
<accession>A0A4X1V2U5</accession>
<reference evidence="12" key="2">
    <citation type="submission" date="2025-08" db="UniProtKB">
        <authorList>
            <consortium name="Ensembl"/>
        </authorList>
    </citation>
    <scope>IDENTIFICATION</scope>
</reference>
<dbReference type="GO" id="GO:0005096">
    <property type="term" value="F:GTPase activator activity"/>
    <property type="evidence" value="ECO:0007669"/>
    <property type="project" value="UniProtKB-KW"/>
</dbReference>
<dbReference type="PROSITE" id="PS50088">
    <property type="entry name" value="ANK_REPEAT"/>
    <property type="match status" value="2"/>
</dbReference>
<dbReference type="SUPFAM" id="SSF48403">
    <property type="entry name" value="Ankyrin repeat"/>
    <property type="match status" value="1"/>
</dbReference>
<feature type="repeat" description="ANK" evidence="6">
    <location>
        <begin position="671"/>
        <end position="703"/>
    </location>
</feature>
<feature type="domain" description="PH" evidence="10">
    <location>
        <begin position="265"/>
        <end position="360"/>
    </location>
</feature>
<dbReference type="SMART" id="SM00105">
    <property type="entry name" value="ArfGap"/>
    <property type="match status" value="1"/>
</dbReference>
<dbReference type="GO" id="GO:0008270">
    <property type="term" value="F:zinc ion binding"/>
    <property type="evidence" value="ECO:0007669"/>
    <property type="project" value="UniProtKB-KW"/>
</dbReference>
<keyword evidence="3 7" id="KW-0863">Zinc-finger</keyword>
<evidence type="ECO:0000256" key="4">
    <source>
        <dbReference type="ARBA" id="ARBA00022833"/>
    </source>
</evidence>
<dbReference type="SUPFAM" id="SSF57863">
    <property type="entry name" value="ArfGap/RecO-like zinc finger"/>
    <property type="match status" value="1"/>
</dbReference>
<dbReference type="FunFam" id="1.10.220.150:FF:000007">
    <property type="entry name" value="Arf-GAP with coiled-coil, ANK repeat and PH domain-containing protein 2"/>
    <property type="match status" value="1"/>
</dbReference>